<name>A0ACA9QP65_9GLOM</name>
<evidence type="ECO:0000313" key="2">
    <source>
        <dbReference type="Proteomes" id="UP000789920"/>
    </source>
</evidence>
<proteinExistence type="predicted"/>
<reference evidence="1" key="1">
    <citation type="submission" date="2021-06" db="EMBL/GenBank/DDBJ databases">
        <authorList>
            <person name="Kallberg Y."/>
            <person name="Tangrot J."/>
            <person name="Rosling A."/>
        </authorList>
    </citation>
    <scope>NUCLEOTIDE SEQUENCE</scope>
    <source>
        <strain evidence="1">MA461A</strain>
    </source>
</reference>
<comment type="caution">
    <text evidence="1">The sequence shown here is derived from an EMBL/GenBank/DDBJ whole genome shotgun (WGS) entry which is preliminary data.</text>
</comment>
<keyword evidence="2" id="KW-1185">Reference proteome</keyword>
<protein>
    <submittedName>
        <fullName evidence="1">33404_t:CDS:1</fullName>
    </submittedName>
</protein>
<evidence type="ECO:0000313" key="1">
    <source>
        <dbReference type="EMBL" id="CAG8760505.1"/>
    </source>
</evidence>
<dbReference type="Proteomes" id="UP000789920">
    <property type="component" value="Unassembled WGS sequence"/>
</dbReference>
<organism evidence="1 2">
    <name type="scientific">Racocetra persica</name>
    <dbReference type="NCBI Taxonomy" id="160502"/>
    <lineage>
        <taxon>Eukaryota</taxon>
        <taxon>Fungi</taxon>
        <taxon>Fungi incertae sedis</taxon>
        <taxon>Mucoromycota</taxon>
        <taxon>Glomeromycotina</taxon>
        <taxon>Glomeromycetes</taxon>
        <taxon>Diversisporales</taxon>
        <taxon>Gigasporaceae</taxon>
        <taxon>Racocetra</taxon>
    </lineage>
</organism>
<accession>A0ACA9QP65</accession>
<gene>
    <name evidence="1" type="ORF">RPERSI_LOCUS15185</name>
</gene>
<feature type="non-terminal residue" evidence="1">
    <location>
        <position position="178"/>
    </location>
</feature>
<dbReference type="EMBL" id="CAJVQC010036057">
    <property type="protein sequence ID" value="CAG8760505.1"/>
    <property type="molecule type" value="Genomic_DNA"/>
</dbReference>
<feature type="non-terminal residue" evidence="1">
    <location>
        <position position="1"/>
    </location>
</feature>
<sequence>MQNDIAYYVVITIGNQEFKVILDTGSSDLWIPNKDCTSISCQNHNKFDPSKSKTFIKEGNPWSIQYDSGFASGITGIDNIKIGCFTADKQIFGLANDVPDVIEFLEFDGILGLGFDSLNTIDNGSPTLISTLIQQMKIRPIFSFHFQHASSPEDRGIFVLGGIDNQRSPFIPEESPPL</sequence>